<reference evidence="1" key="1">
    <citation type="submission" date="2020-10" db="EMBL/GenBank/DDBJ databases">
        <authorList>
            <person name="Gilroy R."/>
        </authorList>
    </citation>
    <scope>NUCLEOTIDE SEQUENCE</scope>
    <source>
        <strain evidence="1">CHK158-818</strain>
    </source>
</reference>
<evidence type="ECO:0000313" key="1">
    <source>
        <dbReference type="EMBL" id="HIU55183.1"/>
    </source>
</evidence>
<sequence length="239" mass="27131">QHDLFPLAELLQKMLKFGAEEMGRQVEIEFAVNLPDETNKQGVIYWLQIRPIVDTKEMIDDNIVDIDESDVILKSNSALGHGIMNQMRYIVYVKPESFSYSKNTAIAREIEKINRNFVERGENYILIGPGRWGSSDPALGIPVKWPHISNARLIVESSLSDYRIDPSQGTHFFQNLTSFGVGYFSINSFIHDGIYDIDYLNSLPAEQESEAIRVIAFKEPITVKINGKKNIGVVLKPQQ</sequence>
<comment type="caution">
    <text evidence="1">The sequence shown here is derived from an EMBL/GenBank/DDBJ whole genome shotgun (WGS) entry which is preliminary data.</text>
</comment>
<dbReference type="AlphaFoldDB" id="A0A9D1M785"/>
<proteinExistence type="predicted"/>
<dbReference type="Proteomes" id="UP000824112">
    <property type="component" value="Unassembled WGS sequence"/>
</dbReference>
<gene>
    <name evidence="1" type="ORF">IAB03_05180</name>
</gene>
<evidence type="ECO:0000313" key="2">
    <source>
        <dbReference type="Proteomes" id="UP000824112"/>
    </source>
</evidence>
<feature type="non-terminal residue" evidence="1">
    <location>
        <position position="1"/>
    </location>
</feature>
<organism evidence="1 2">
    <name type="scientific">Candidatus Gallibacteroides avistercoris</name>
    <dbReference type="NCBI Taxonomy" id="2840833"/>
    <lineage>
        <taxon>Bacteria</taxon>
        <taxon>Pseudomonadati</taxon>
        <taxon>Bacteroidota</taxon>
        <taxon>Bacteroidia</taxon>
        <taxon>Bacteroidales</taxon>
        <taxon>Bacteroidaceae</taxon>
        <taxon>Bacteroidaceae incertae sedis</taxon>
        <taxon>Candidatus Gallibacteroides</taxon>
    </lineage>
</organism>
<dbReference type="EMBL" id="DVNA01000119">
    <property type="protein sequence ID" value="HIU55183.1"/>
    <property type="molecule type" value="Genomic_DNA"/>
</dbReference>
<reference evidence="1" key="2">
    <citation type="journal article" date="2021" name="PeerJ">
        <title>Extensive microbial diversity within the chicken gut microbiome revealed by metagenomics and culture.</title>
        <authorList>
            <person name="Gilroy R."/>
            <person name="Ravi A."/>
            <person name="Getino M."/>
            <person name="Pursley I."/>
            <person name="Horton D.L."/>
            <person name="Alikhan N.F."/>
            <person name="Baker D."/>
            <person name="Gharbi K."/>
            <person name="Hall N."/>
            <person name="Watson M."/>
            <person name="Adriaenssens E.M."/>
            <person name="Foster-Nyarko E."/>
            <person name="Jarju S."/>
            <person name="Secka A."/>
            <person name="Antonio M."/>
            <person name="Oren A."/>
            <person name="Chaudhuri R.R."/>
            <person name="La Ragione R."/>
            <person name="Hildebrand F."/>
            <person name="Pallen M.J."/>
        </authorList>
    </citation>
    <scope>NUCLEOTIDE SEQUENCE</scope>
    <source>
        <strain evidence="1">CHK158-818</strain>
    </source>
</reference>
<protein>
    <submittedName>
        <fullName evidence="1">Phosphoenolpyruvate synthase</fullName>
    </submittedName>
</protein>
<accession>A0A9D1M785</accession>
<name>A0A9D1M785_9BACT</name>